<dbReference type="AlphaFoldDB" id="A0AAV9ZQ58"/>
<keyword evidence="2" id="KW-1185">Reference proteome</keyword>
<dbReference type="EMBL" id="JAWWNJ010000121">
    <property type="protein sequence ID" value="KAK6988639.1"/>
    <property type="molecule type" value="Genomic_DNA"/>
</dbReference>
<protein>
    <recommendedName>
        <fullName evidence="3">F-box domain-containing protein</fullName>
    </recommendedName>
</protein>
<comment type="caution">
    <text evidence="1">The sequence shown here is derived from an EMBL/GenBank/DDBJ whole genome shotgun (WGS) entry which is preliminary data.</text>
</comment>
<dbReference type="SUPFAM" id="SSF52047">
    <property type="entry name" value="RNI-like"/>
    <property type="match status" value="1"/>
</dbReference>
<reference evidence="1 2" key="1">
    <citation type="journal article" date="2024" name="J Genomics">
        <title>Draft genome sequencing and assembly of Favolaschia claudopus CIRM-BRFM 2984 isolated from oak limbs.</title>
        <authorList>
            <person name="Navarro D."/>
            <person name="Drula E."/>
            <person name="Chaduli D."/>
            <person name="Cazenave R."/>
            <person name="Ahrendt S."/>
            <person name="Wang J."/>
            <person name="Lipzen A."/>
            <person name="Daum C."/>
            <person name="Barry K."/>
            <person name="Grigoriev I.V."/>
            <person name="Favel A."/>
            <person name="Rosso M.N."/>
            <person name="Martin F."/>
        </authorList>
    </citation>
    <scope>NUCLEOTIDE SEQUENCE [LARGE SCALE GENOMIC DNA]</scope>
    <source>
        <strain evidence="1 2">CIRM-BRFM 2984</strain>
    </source>
</reference>
<organism evidence="1 2">
    <name type="scientific">Favolaschia claudopus</name>
    <dbReference type="NCBI Taxonomy" id="2862362"/>
    <lineage>
        <taxon>Eukaryota</taxon>
        <taxon>Fungi</taxon>
        <taxon>Dikarya</taxon>
        <taxon>Basidiomycota</taxon>
        <taxon>Agaricomycotina</taxon>
        <taxon>Agaricomycetes</taxon>
        <taxon>Agaricomycetidae</taxon>
        <taxon>Agaricales</taxon>
        <taxon>Marasmiineae</taxon>
        <taxon>Mycenaceae</taxon>
        <taxon>Favolaschia</taxon>
    </lineage>
</organism>
<evidence type="ECO:0000313" key="1">
    <source>
        <dbReference type="EMBL" id="KAK6988639.1"/>
    </source>
</evidence>
<dbReference type="Proteomes" id="UP001362999">
    <property type="component" value="Unassembled WGS sequence"/>
</dbReference>
<dbReference type="CDD" id="cd09917">
    <property type="entry name" value="F-box_SF"/>
    <property type="match status" value="1"/>
</dbReference>
<proteinExistence type="predicted"/>
<sequence>MELIDDPSKLHLLPTELWIKCWSYTSNWELRRLVRVCRYFCDICLPLLFQEQTVRTSYCDREGWISVAHSLHRGKLRLKKLQAAPHAAFVRYWRFQGTDDYESLEDDFPSVVNIGTVEETYLELLQTFVTSLGSFQNLRSLQMSYVELNRSVRRTLKALERLETLELSQCCVVGRTGPVLSLQEFKLGKWWETSTQREKGPLKIASARALRKLSLDSGHPRPFLDAYLTNPPSTPLHNLVSLHVTLKDSMIDQFRRFLCRCPQLLELEIESFLSAPPKKSLRATAIPRLHSFKGPRLLAAYFISDRPVTALELAHGSGFKNEHKPAKKDIPRDLTLISDAAPAVQSFAIRVLMPVASEVCAAITTHWPNLSELRLVLREVRIPRATVDTDGLDSDDDELLAELEAEPNEPAIDERAVELSDCDTLSTTSSPSWPNIVLRDDDSDLDGELEESVPVPKVLLPGSMYAYGQLFPFPQPRQAIEGSPRTTAELVDKLCAPSSSSDAPFLTLPTSLHSLHLIIHHLWHHFPHANRSSAFTIHNQHRVLLALEGQMADLRELDFGARSVWRRYGDVWTDVSSGAKIASMCHA</sequence>
<evidence type="ECO:0008006" key="3">
    <source>
        <dbReference type="Google" id="ProtNLM"/>
    </source>
</evidence>
<accession>A0AAV9ZQ58</accession>
<dbReference type="InterPro" id="IPR032675">
    <property type="entry name" value="LRR_dom_sf"/>
</dbReference>
<evidence type="ECO:0000313" key="2">
    <source>
        <dbReference type="Proteomes" id="UP001362999"/>
    </source>
</evidence>
<dbReference type="InterPro" id="IPR036047">
    <property type="entry name" value="F-box-like_dom_sf"/>
</dbReference>
<gene>
    <name evidence="1" type="ORF">R3P38DRAFT_3095186</name>
</gene>
<dbReference type="SUPFAM" id="SSF81383">
    <property type="entry name" value="F-box domain"/>
    <property type="match status" value="1"/>
</dbReference>
<dbReference type="Gene3D" id="3.80.10.10">
    <property type="entry name" value="Ribonuclease Inhibitor"/>
    <property type="match status" value="1"/>
</dbReference>
<name>A0AAV9ZQ58_9AGAR</name>